<keyword evidence="1" id="KW-0472">Membrane</keyword>
<feature type="transmembrane region" description="Helical" evidence="1">
    <location>
        <begin position="73"/>
        <end position="91"/>
    </location>
</feature>
<keyword evidence="1" id="KW-0249">Electron transport</keyword>
<keyword evidence="1" id="KW-0997">Cell inner membrane</keyword>
<feature type="transmembrane region" description="Helical" evidence="1">
    <location>
        <begin position="120"/>
        <end position="141"/>
    </location>
</feature>
<dbReference type="EMBL" id="CP012154">
    <property type="protein sequence ID" value="AKS41663.1"/>
    <property type="molecule type" value="Genomic_DNA"/>
</dbReference>
<dbReference type="RefSeq" id="WP_281173138.1">
    <property type="nucleotide sequence ID" value="NZ_CP012154.1"/>
</dbReference>
<keyword evidence="1" id="KW-1133">Transmembrane helix</keyword>
<keyword evidence="1" id="KW-1003">Cell membrane</keyword>
<evidence type="ECO:0000256" key="1">
    <source>
        <dbReference type="HAMAP-Rule" id="MF_00462"/>
    </source>
</evidence>
<dbReference type="KEGG" id="wma:WM2015_1290"/>
<dbReference type="EC" id="7.-.-.-" evidence="1"/>
<feature type="transmembrane region" description="Helical" evidence="1">
    <location>
        <begin position="320"/>
        <end position="338"/>
    </location>
</feature>
<proteinExistence type="inferred from homology"/>
<protein>
    <recommendedName>
        <fullName evidence="1">Ion-translocating oxidoreductase complex subunit D</fullName>
        <ecNumber evidence="1">7.-.-.-</ecNumber>
    </recommendedName>
    <alternativeName>
        <fullName evidence="1">Rnf electron transport complex subunit D</fullName>
    </alternativeName>
</protein>
<sequence>MTEGRHFEAAGAPHLPPSTTVAGVMRQVLLALVPGILAHAWYFGPGIFVQILLCCGFGLAFEAVLLRLRQRPLALFLSDWSAVVTGVLLALCLPPLAPWWVAATGMLFAIVLAKQLYGGLGFNLFNPAMVGFAAVIIAFPIEMSHWLTPRSLANEVPGLLDSLRAIFLGQPPVAAGWDAVTQATPLDALRTGVQEGLRIPEIRDSAIFGDFGGLGWEWIANWYAVGGLWLLYRRIISWHVPVAVLATVILVATPVWLFGPDTNPSPLQHVFSGALVLCAFFIATDPVSGPASLRGKLVFGAGIALLTLAIRRFGAFPDGVAFAVLLMNMLVPLIDRYTRPRAYGHPK</sequence>
<feature type="transmembrane region" description="Helical" evidence="1">
    <location>
        <begin position="295"/>
        <end position="314"/>
    </location>
</feature>
<feature type="transmembrane region" description="Helical" evidence="1">
    <location>
        <begin position="238"/>
        <end position="259"/>
    </location>
</feature>
<comment type="similarity">
    <text evidence="1">Belongs to the NqrB/RnfD family.</text>
</comment>
<dbReference type="AlphaFoldDB" id="A0A0K0XVF7"/>
<dbReference type="GO" id="GO:0055085">
    <property type="term" value="P:transmembrane transport"/>
    <property type="evidence" value="ECO:0007669"/>
    <property type="project" value="InterPro"/>
</dbReference>
<feature type="transmembrane region" description="Helical" evidence="1">
    <location>
        <begin position="47"/>
        <end position="66"/>
    </location>
</feature>
<dbReference type="GO" id="GO:0005886">
    <property type="term" value="C:plasma membrane"/>
    <property type="evidence" value="ECO:0007669"/>
    <property type="project" value="UniProtKB-SubCell"/>
</dbReference>
<keyword evidence="3" id="KW-1185">Reference proteome</keyword>
<keyword evidence="1" id="KW-0813">Transport</keyword>
<dbReference type="NCBIfam" id="TIGR01946">
    <property type="entry name" value="rnfD"/>
    <property type="match status" value="1"/>
</dbReference>
<dbReference type="Pfam" id="PF03116">
    <property type="entry name" value="NQR2_RnfD_RnfE"/>
    <property type="match status" value="1"/>
</dbReference>
<gene>
    <name evidence="1" type="primary">rnfD</name>
    <name evidence="2" type="ORF">WM2015_1290</name>
</gene>
<dbReference type="PANTHER" id="PTHR30578">
    <property type="entry name" value="ELECTRON TRANSPORT COMPLEX PROTEIN RNFD"/>
    <property type="match status" value="1"/>
</dbReference>
<comment type="function">
    <text evidence="1">Part of a membrane-bound complex that couples electron transfer with translocation of ions across the membrane.</text>
</comment>
<organism evidence="2 3">
    <name type="scientific">Wenzhouxiangella marina</name>
    <dbReference type="NCBI Taxonomy" id="1579979"/>
    <lineage>
        <taxon>Bacteria</taxon>
        <taxon>Pseudomonadati</taxon>
        <taxon>Pseudomonadota</taxon>
        <taxon>Gammaproteobacteria</taxon>
        <taxon>Chromatiales</taxon>
        <taxon>Wenzhouxiangellaceae</taxon>
        <taxon>Wenzhouxiangella</taxon>
    </lineage>
</organism>
<keyword evidence="1" id="KW-0812">Transmembrane</keyword>
<dbReference type="Proteomes" id="UP000066624">
    <property type="component" value="Chromosome"/>
</dbReference>
<evidence type="ECO:0000313" key="3">
    <source>
        <dbReference type="Proteomes" id="UP000066624"/>
    </source>
</evidence>
<dbReference type="PANTHER" id="PTHR30578:SF0">
    <property type="entry name" value="ION-TRANSLOCATING OXIDOREDUCTASE COMPLEX SUBUNIT D"/>
    <property type="match status" value="1"/>
</dbReference>
<dbReference type="GO" id="GO:0022900">
    <property type="term" value="P:electron transport chain"/>
    <property type="evidence" value="ECO:0007669"/>
    <property type="project" value="UniProtKB-UniRule"/>
</dbReference>
<keyword evidence="1" id="KW-1278">Translocase</keyword>
<keyword evidence="1" id="KW-0597">Phosphoprotein</keyword>
<accession>A0A0K0XVF7</accession>
<comment type="subcellular location">
    <subcellularLocation>
        <location evidence="1">Cell inner membrane</location>
        <topology evidence="1">Multi-pass membrane protein</topology>
    </subcellularLocation>
</comment>
<dbReference type="STRING" id="1579979.WM2015_1290"/>
<feature type="modified residue" description="FMN phosphoryl threonine" evidence="1">
    <location>
        <position position="184"/>
    </location>
</feature>
<dbReference type="PATRIC" id="fig|1579979.3.peg.1323"/>
<dbReference type="InterPro" id="IPR004338">
    <property type="entry name" value="NqrB/RnfD"/>
</dbReference>
<dbReference type="HAMAP" id="MF_00462">
    <property type="entry name" value="RsxD_RnfD"/>
    <property type="match status" value="1"/>
</dbReference>
<keyword evidence="1" id="KW-0285">Flavoprotein</keyword>
<comment type="cofactor">
    <cofactor evidence="1">
        <name>FMN</name>
        <dbReference type="ChEBI" id="CHEBI:58210"/>
    </cofactor>
</comment>
<name>A0A0K0XVF7_9GAMM</name>
<comment type="subunit">
    <text evidence="1">The complex is composed of six subunits: RnfA, RnfB, RnfC, RnfD, RnfE and RnfG.</text>
</comment>
<evidence type="ECO:0000313" key="2">
    <source>
        <dbReference type="EMBL" id="AKS41663.1"/>
    </source>
</evidence>
<keyword evidence="1" id="KW-0288">FMN</keyword>
<feature type="transmembrane region" description="Helical" evidence="1">
    <location>
        <begin position="265"/>
        <end position="283"/>
    </location>
</feature>
<dbReference type="InterPro" id="IPR011303">
    <property type="entry name" value="RnfD_bac"/>
</dbReference>
<reference evidence="2 3" key="1">
    <citation type="submission" date="2015-07" db="EMBL/GenBank/DDBJ databases">
        <authorList>
            <person name="Noorani M."/>
        </authorList>
    </citation>
    <scope>NUCLEOTIDE SEQUENCE [LARGE SCALE GENOMIC DNA]</scope>
    <source>
        <strain evidence="2 3">KCTC 42284</strain>
    </source>
</reference>
<feature type="transmembrane region" description="Helical" evidence="1">
    <location>
        <begin position="21"/>
        <end position="41"/>
    </location>
</feature>